<evidence type="ECO:0008006" key="2">
    <source>
        <dbReference type="Google" id="ProtNLM"/>
    </source>
</evidence>
<sequence>LWQNEIMTGNGKTVIIGLDGVPFGMLKDFAEAGVMANTAELISRGILKKMYSSIPEISSVAWSSMITGQNPGQHSIFGFTDLHPDSYKMRFPNFADLKSPPFWSLAKGKSVIINVPSTYPVKDMNGVHISGFVSIDINKSVHPAFLIPELESLGYRIDVDSEKAHTDLNLFLEDLDETLTARIKAAEYLWDYTDWQTFMLTFTGTDRLMHFLWDAYEDKDHTYHDAFLEHYRRIDQAIGKIFSKVTEDDAFIMLSDHGFGKLEKDVYVNYLLASEGFLTFRPNTEP</sequence>
<dbReference type="EMBL" id="BART01023703">
    <property type="protein sequence ID" value="GAG95743.1"/>
    <property type="molecule type" value="Genomic_DNA"/>
</dbReference>
<name>X1CHJ7_9ZZZZ</name>
<dbReference type="InterPro" id="IPR017850">
    <property type="entry name" value="Alkaline_phosphatase_core_sf"/>
</dbReference>
<dbReference type="Pfam" id="PF01663">
    <property type="entry name" value="Phosphodiest"/>
    <property type="match status" value="1"/>
</dbReference>
<comment type="caution">
    <text evidence="1">The sequence shown here is derived from an EMBL/GenBank/DDBJ whole genome shotgun (WGS) entry which is preliminary data.</text>
</comment>
<accession>X1CHJ7</accession>
<dbReference type="AlphaFoldDB" id="X1CHJ7"/>
<evidence type="ECO:0000313" key="1">
    <source>
        <dbReference type="EMBL" id="GAG95743.1"/>
    </source>
</evidence>
<protein>
    <recommendedName>
        <fullName evidence="2">Type I phosphodiesterase/nucleotide pyrophosphatase</fullName>
    </recommendedName>
</protein>
<dbReference type="Gene3D" id="3.40.720.10">
    <property type="entry name" value="Alkaline Phosphatase, subunit A"/>
    <property type="match status" value="1"/>
</dbReference>
<gene>
    <name evidence="1" type="ORF">S01H4_43044</name>
</gene>
<organism evidence="1">
    <name type="scientific">marine sediment metagenome</name>
    <dbReference type="NCBI Taxonomy" id="412755"/>
    <lineage>
        <taxon>unclassified sequences</taxon>
        <taxon>metagenomes</taxon>
        <taxon>ecological metagenomes</taxon>
    </lineage>
</organism>
<dbReference type="InterPro" id="IPR002591">
    <property type="entry name" value="Phosphodiest/P_Trfase"/>
</dbReference>
<proteinExistence type="predicted"/>
<reference evidence="1" key="1">
    <citation type="journal article" date="2014" name="Front. Microbiol.">
        <title>High frequency of phylogenetically diverse reductive dehalogenase-homologous genes in deep subseafloor sedimentary metagenomes.</title>
        <authorList>
            <person name="Kawai M."/>
            <person name="Futagami T."/>
            <person name="Toyoda A."/>
            <person name="Takaki Y."/>
            <person name="Nishi S."/>
            <person name="Hori S."/>
            <person name="Arai W."/>
            <person name="Tsubouchi T."/>
            <person name="Morono Y."/>
            <person name="Uchiyama I."/>
            <person name="Ito T."/>
            <person name="Fujiyama A."/>
            <person name="Inagaki F."/>
            <person name="Takami H."/>
        </authorList>
    </citation>
    <scope>NUCLEOTIDE SEQUENCE</scope>
    <source>
        <strain evidence="1">Expedition CK06-06</strain>
    </source>
</reference>
<dbReference type="SUPFAM" id="SSF53649">
    <property type="entry name" value="Alkaline phosphatase-like"/>
    <property type="match status" value="1"/>
</dbReference>
<feature type="non-terminal residue" evidence="1">
    <location>
        <position position="286"/>
    </location>
</feature>
<feature type="non-terminal residue" evidence="1">
    <location>
        <position position="1"/>
    </location>
</feature>